<protein>
    <submittedName>
        <fullName evidence="1">N-formylglutamate amidohydrolase</fullName>
    </submittedName>
</protein>
<dbReference type="EMBL" id="JAERRB010000001">
    <property type="protein sequence ID" value="MBL0740292.1"/>
    <property type="molecule type" value="Genomic_DNA"/>
</dbReference>
<reference evidence="1 2" key="1">
    <citation type="submission" date="2021-01" db="EMBL/GenBank/DDBJ databases">
        <title>Chryseolinea sp. Jin1 Genome sequencing and assembly.</title>
        <authorList>
            <person name="Kim I."/>
        </authorList>
    </citation>
    <scope>NUCLEOTIDE SEQUENCE [LARGE SCALE GENOMIC DNA]</scope>
    <source>
        <strain evidence="1 2">Jin1</strain>
    </source>
</reference>
<dbReference type="InterPro" id="IPR007709">
    <property type="entry name" value="N-FG_amidohydro"/>
</dbReference>
<comment type="caution">
    <text evidence="1">The sequence shown here is derived from an EMBL/GenBank/DDBJ whole genome shotgun (WGS) entry which is preliminary data.</text>
</comment>
<sequence>MNLIFTCEHAGNAVPTAYSHFFEGRHDVLQSHRGWDPGALEMARYLSGQLAAPLWICETTRLLVEPNRSLHHSALFSEYVQHLTDDERLRILEEYYHPHRSSVEDLIQRASETTLHLAIHSFTPVLNNVVRTVDVGLLFDPARSSEATFCERYAEALAPHLPGLVIQFNEPYKGIDDGFPTYLRTVFNDRKYAGIEIELNQKYIGTPVWDDIATAMKNGLTEVLATYHAGL</sequence>
<dbReference type="SUPFAM" id="SSF53187">
    <property type="entry name" value="Zn-dependent exopeptidases"/>
    <property type="match status" value="1"/>
</dbReference>
<evidence type="ECO:0000313" key="1">
    <source>
        <dbReference type="EMBL" id="MBL0740292.1"/>
    </source>
</evidence>
<accession>A0ABS1KM29</accession>
<name>A0ABS1KM29_9BACT</name>
<gene>
    <name evidence="1" type="ORF">JI741_03645</name>
</gene>
<dbReference type="Pfam" id="PF05013">
    <property type="entry name" value="FGase"/>
    <property type="match status" value="1"/>
</dbReference>
<evidence type="ECO:0000313" key="2">
    <source>
        <dbReference type="Proteomes" id="UP000613030"/>
    </source>
</evidence>
<proteinExistence type="predicted"/>
<dbReference type="Proteomes" id="UP000613030">
    <property type="component" value="Unassembled WGS sequence"/>
</dbReference>
<dbReference type="RefSeq" id="WP_202007465.1">
    <property type="nucleotide sequence ID" value="NZ_JAERRB010000001.1"/>
</dbReference>
<dbReference type="Gene3D" id="3.40.630.40">
    <property type="entry name" value="Zn-dependent exopeptidases"/>
    <property type="match status" value="1"/>
</dbReference>
<keyword evidence="2" id="KW-1185">Reference proteome</keyword>
<organism evidence="1 2">
    <name type="scientific">Chryseolinea lacunae</name>
    <dbReference type="NCBI Taxonomy" id="2801331"/>
    <lineage>
        <taxon>Bacteria</taxon>
        <taxon>Pseudomonadati</taxon>
        <taxon>Bacteroidota</taxon>
        <taxon>Cytophagia</taxon>
        <taxon>Cytophagales</taxon>
        <taxon>Fulvivirgaceae</taxon>
        <taxon>Chryseolinea</taxon>
    </lineage>
</organism>